<gene>
    <name evidence="2" type="ORF">FIV42_17980</name>
</gene>
<evidence type="ECO:0000313" key="3">
    <source>
        <dbReference type="Proteomes" id="UP000315995"/>
    </source>
</evidence>
<name>A0A4Y6PXT3_PERCE</name>
<dbReference type="EMBL" id="CP041186">
    <property type="protein sequence ID" value="QDG52555.1"/>
    <property type="molecule type" value="Genomic_DNA"/>
</dbReference>
<evidence type="ECO:0008006" key="4">
    <source>
        <dbReference type="Google" id="ProtNLM"/>
    </source>
</evidence>
<accession>A0A5B8Y9J2</accession>
<dbReference type="RefSeq" id="WP_141199022.1">
    <property type="nucleotide sequence ID" value="NZ_CP041186.1"/>
</dbReference>
<feature type="compositionally biased region" description="Pro residues" evidence="1">
    <location>
        <begin position="141"/>
        <end position="150"/>
    </location>
</feature>
<sequence length="573" mass="64498">MSNDDQKRRRLALRLAQRAKKRAAKRQGDEPSIAEILEEISEHADDAIGRIERLDARDSEAIVQEAPTSEADVEPPTVEVQLGRSIEGVMPEAGVFKTRRKRRDAGKFPAQPPPLPNEARKEQARQDQARQDQAQRSAPTPTEPDPPPADVTPSVDLRPMETAPAQHWDVSHKTTLRRVLLTLVSRPGTGLLELRSGRRRAQLVIRDGQLYDLRLLPSSPKRALLSFMVRGGKLSPEAAEEVEAFARQHGVSPAKALLGMPHLAPPEVVRASISSRLRYLLRRLLDAELGEADYYRLDEVPSSLLITSVPMVGVVFNQMRDAHSGRFSGRRGRTEEKLRGMQLERRTSLMFSFNQLGLKLHERQLVDRVLAKPRLFEKVLELSPLPSDETVALLGALDAVGLLSVQSPGLSSLQSSSWAEEYKEAIARLEVMEARMERENYFTLFGLHWATYDSEVEKRYTELRSAFQTLNQPLGLNGKERIRLRAVRKHLAASYEVLSEPKKRQRYRNRLVSAAARRRTAGQLETLAAAAVRRKMYHSALDYVQRLLEIAPDNSKAARLLPVLLARTSVGQW</sequence>
<dbReference type="InterPro" id="IPR011990">
    <property type="entry name" value="TPR-like_helical_dom_sf"/>
</dbReference>
<proteinExistence type="predicted"/>
<dbReference type="Proteomes" id="UP000315995">
    <property type="component" value="Chromosome"/>
</dbReference>
<feature type="compositionally biased region" description="Basic and acidic residues" evidence="1">
    <location>
        <begin position="118"/>
        <end position="130"/>
    </location>
</feature>
<evidence type="ECO:0000256" key="1">
    <source>
        <dbReference type="SAM" id="MobiDB-lite"/>
    </source>
</evidence>
<organism evidence="2 3">
    <name type="scientific">Persicimonas caeni</name>
    <dbReference type="NCBI Taxonomy" id="2292766"/>
    <lineage>
        <taxon>Bacteria</taxon>
        <taxon>Deltaproteobacteria</taxon>
        <taxon>Bradymonadales</taxon>
        <taxon>Bradymonadaceae</taxon>
        <taxon>Persicimonas</taxon>
    </lineage>
</organism>
<dbReference type="InterPro" id="IPR036869">
    <property type="entry name" value="J_dom_sf"/>
</dbReference>
<evidence type="ECO:0000313" key="2">
    <source>
        <dbReference type="EMBL" id="QDG52555.1"/>
    </source>
</evidence>
<dbReference type="AlphaFoldDB" id="A0A4Y6PXT3"/>
<protein>
    <recommendedName>
        <fullName evidence="4">J domain-containing protein</fullName>
    </recommendedName>
</protein>
<dbReference type="OrthoDB" id="10009218at2"/>
<keyword evidence="3" id="KW-1185">Reference proteome</keyword>
<feature type="region of interest" description="Disordered" evidence="1">
    <location>
        <begin position="91"/>
        <end position="156"/>
    </location>
</feature>
<reference evidence="2 3" key="1">
    <citation type="submission" date="2019-06" db="EMBL/GenBank/DDBJ databases">
        <title>Persicimonas caeni gen. nov., sp. nov., a predatory bacterium isolated from solar saltern.</title>
        <authorList>
            <person name="Wang S."/>
        </authorList>
    </citation>
    <scope>NUCLEOTIDE SEQUENCE [LARGE SCALE GENOMIC DNA]</scope>
    <source>
        <strain evidence="2 3">YN101</strain>
    </source>
</reference>
<feature type="compositionally biased region" description="Low complexity" evidence="1">
    <location>
        <begin position="131"/>
        <end position="140"/>
    </location>
</feature>
<accession>A0A4Y6PXT3</accession>
<dbReference type="SUPFAM" id="SSF48452">
    <property type="entry name" value="TPR-like"/>
    <property type="match status" value="1"/>
</dbReference>
<dbReference type="SUPFAM" id="SSF46565">
    <property type="entry name" value="Chaperone J-domain"/>
    <property type="match status" value="1"/>
</dbReference>